<evidence type="ECO:0000313" key="5">
    <source>
        <dbReference type="EMBL" id="RGD62356.1"/>
    </source>
</evidence>
<dbReference type="EMBL" id="QVIG01000001">
    <property type="protein sequence ID" value="RGD62356.1"/>
    <property type="molecule type" value="Genomic_DNA"/>
</dbReference>
<feature type="compositionally biased region" description="Low complexity" evidence="2">
    <location>
        <begin position="20"/>
        <end position="54"/>
    </location>
</feature>
<dbReference type="PROSITE" id="PS51257">
    <property type="entry name" value="PROKAR_LIPOPROTEIN"/>
    <property type="match status" value="1"/>
</dbReference>
<accession>A0A373A2H9</accession>
<dbReference type="SMART" id="SM00854">
    <property type="entry name" value="PGA_cap"/>
    <property type="match status" value="1"/>
</dbReference>
<organism evidence="5 6">
    <name type="scientific">Kitasatospora xanthocidica</name>
    <dbReference type="NCBI Taxonomy" id="83382"/>
    <lineage>
        <taxon>Bacteria</taxon>
        <taxon>Bacillati</taxon>
        <taxon>Actinomycetota</taxon>
        <taxon>Actinomycetes</taxon>
        <taxon>Kitasatosporales</taxon>
        <taxon>Streptomycetaceae</taxon>
        <taxon>Kitasatospora</taxon>
    </lineage>
</organism>
<protein>
    <submittedName>
        <fullName evidence="5">CapA family protein</fullName>
    </submittedName>
</protein>
<comment type="similarity">
    <text evidence="1">Belongs to the CapA family.</text>
</comment>
<evidence type="ECO:0000259" key="4">
    <source>
        <dbReference type="SMART" id="SM00854"/>
    </source>
</evidence>
<keyword evidence="6" id="KW-1185">Reference proteome</keyword>
<dbReference type="CDD" id="cd07381">
    <property type="entry name" value="MPP_CapA"/>
    <property type="match status" value="1"/>
</dbReference>
<dbReference type="Proteomes" id="UP000263377">
    <property type="component" value="Unassembled WGS sequence"/>
</dbReference>
<feature type="chain" id="PRO_5038553424" evidence="3">
    <location>
        <begin position="20"/>
        <end position="418"/>
    </location>
</feature>
<gene>
    <name evidence="5" type="ORF">DR950_35510</name>
</gene>
<keyword evidence="3" id="KW-0732">Signal</keyword>
<dbReference type="AlphaFoldDB" id="A0A373A2H9"/>
<dbReference type="Gene3D" id="3.60.21.10">
    <property type="match status" value="1"/>
</dbReference>
<proteinExistence type="inferred from homology"/>
<evidence type="ECO:0000313" key="6">
    <source>
        <dbReference type="Proteomes" id="UP000263377"/>
    </source>
</evidence>
<dbReference type="InterPro" id="IPR052169">
    <property type="entry name" value="CW_Biosynth-Accessory"/>
</dbReference>
<reference evidence="5 6" key="1">
    <citation type="submission" date="2018-08" db="EMBL/GenBank/DDBJ databases">
        <title>Diversity &amp; Physiological Properties of Lignin-Decomposing Actinobacteria from Soil.</title>
        <authorList>
            <person name="Roh S.G."/>
            <person name="Kim S.B."/>
        </authorList>
    </citation>
    <scope>NUCLEOTIDE SEQUENCE [LARGE SCALE GENOMIC DNA]</scope>
    <source>
        <strain evidence="5 6">MMS17-GH009</strain>
    </source>
</reference>
<dbReference type="Pfam" id="PF09587">
    <property type="entry name" value="PGA_cap"/>
    <property type="match status" value="1"/>
</dbReference>
<feature type="region of interest" description="Disordered" evidence="2">
    <location>
        <begin position="20"/>
        <end position="63"/>
    </location>
</feature>
<dbReference type="SUPFAM" id="SSF56300">
    <property type="entry name" value="Metallo-dependent phosphatases"/>
    <property type="match status" value="1"/>
</dbReference>
<dbReference type="RefSeq" id="WP_117490772.1">
    <property type="nucleotide sequence ID" value="NZ_QVIG01000001.1"/>
</dbReference>
<dbReference type="PANTHER" id="PTHR33393:SF13">
    <property type="entry name" value="PGA BIOSYNTHESIS PROTEIN CAPA"/>
    <property type="match status" value="1"/>
</dbReference>
<name>A0A373A2H9_9ACTN</name>
<evidence type="ECO:0000256" key="1">
    <source>
        <dbReference type="ARBA" id="ARBA00005662"/>
    </source>
</evidence>
<feature type="signal peptide" evidence="3">
    <location>
        <begin position="1"/>
        <end position="19"/>
    </location>
</feature>
<feature type="region of interest" description="Disordered" evidence="2">
    <location>
        <begin position="363"/>
        <end position="418"/>
    </location>
</feature>
<dbReference type="PANTHER" id="PTHR33393">
    <property type="entry name" value="POLYGLUTAMINE SYNTHESIS ACCESSORY PROTEIN RV0574C-RELATED"/>
    <property type="match status" value="1"/>
</dbReference>
<feature type="domain" description="Capsule synthesis protein CapA" evidence="4">
    <location>
        <begin position="65"/>
        <end position="306"/>
    </location>
</feature>
<comment type="caution">
    <text evidence="5">The sequence shown here is derived from an EMBL/GenBank/DDBJ whole genome shotgun (WGS) entry which is preliminary data.</text>
</comment>
<evidence type="ECO:0000256" key="3">
    <source>
        <dbReference type="SAM" id="SignalP"/>
    </source>
</evidence>
<feature type="compositionally biased region" description="Low complexity" evidence="2">
    <location>
        <begin position="370"/>
        <end position="418"/>
    </location>
</feature>
<sequence>MRRAAAAVALFAGLTAVTACGPDDPAPAPVSAAPVPPGESSAPGGSPSGTAPGKSAPPRPDGTITVAFAGDVHFEGRTEARLAVKPPEPALGPISRTLADADLSVLNLETAITGRGAPEPKTYTFRTSPKALSVLKDSGVDVVSMANNHAVDFGADGLTDTLAAKDSSPIPVVGVGRNAKEAYAPYVTTVRGVKVAVVAASQVEDLTNQKWRAGASKPGIASALDVPALVKAVETAKQQAPVVLVYLHWGDEGKACPTGPQTTIAKKLATAGATAVVGTHAHTMVGSGMLGDTYIGYGFGNFLWYGTSNYANSNETGVTTLTLTADGKVTGEAFTPATIDDKGIPEPVTGATAEAALKRRDGLRGCTGLSPAPAAPGAPGTPGTPATAPTAPTAPASTAPGKSSTAPAKAPTTPAAPR</sequence>
<dbReference type="InterPro" id="IPR029052">
    <property type="entry name" value="Metallo-depent_PP-like"/>
</dbReference>
<dbReference type="InterPro" id="IPR019079">
    <property type="entry name" value="Capsule_synth_CapA"/>
</dbReference>
<evidence type="ECO:0000256" key="2">
    <source>
        <dbReference type="SAM" id="MobiDB-lite"/>
    </source>
</evidence>